<dbReference type="Gene3D" id="1.10.510.10">
    <property type="entry name" value="Transferase(Phosphotransferase) domain 1"/>
    <property type="match status" value="1"/>
</dbReference>
<name>A0A2B7XKH0_9EURO</name>
<protein>
    <recommendedName>
        <fullName evidence="3">Protein kinase domain-containing protein</fullName>
    </recommendedName>
</protein>
<dbReference type="Proteomes" id="UP000223968">
    <property type="component" value="Unassembled WGS sequence"/>
</dbReference>
<gene>
    <name evidence="1" type="ORF">AJ79_04424</name>
</gene>
<reference evidence="1 2" key="1">
    <citation type="submission" date="2017-10" db="EMBL/GenBank/DDBJ databases">
        <title>Comparative genomics in systemic dimorphic fungi from Ajellomycetaceae.</title>
        <authorList>
            <person name="Munoz J.F."/>
            <person name="Mcewen J.G."/>
            <person name="Clay O.K."/>
            <person name="Cuomo C.A."/>
        </authorList>
    </citation>
    <scope>NUCLEOTIDE SEQUENCE [LARGE SCALE GENOMIC DNA]</scope>
    <source>
        <strain evidence="1 2">UAMH5409</strain>
    </source>
</reference>
<dbReference type="EMBL" id="PDNB01000061">
    <property type="protein sequence ID" value="PGH12244.1"/>
    <property type="molecule type" value="Genomic_DNA"/>
</dbReference>
<accession>A0A2B7XKH0</accession>
<evidence type="ECO:0008006" key="3">
    <source>
        <dbReference type="Google" id="ProtNLM"/>
    </source>
</evidence>
<dbReference type="InterPro" id="IPR011009">
    <property type="entry name" value="Kinase-like_dom_sf"/>
</dbReference>
<keyword evidence="2" id="KW-1185">Reference proteome</keyword>
<organism evidence="1 2">
    <name type="scientific">Helicocarpus griseus UAMH5409</name>
    <dbReference type="NCBI Taxonomy" id="1447875"/>
    <lineage>
        <taxon>Eukaryota</taxon>
        <taxon>Fungi</taxon>
        <taxon>Dikarya</taxon>
        <taxon>Ascomycota</taxon>
        <taxon>Pezizomycotina</taxon>
        <taxon>Eurotiomycetes</taxon>
        <taxon>Eurotiomycetidae</taxon>
        <taxon>Onygenales</taxon>
        <taxon>Ajellomycetaceae</taxon>
        <taxon>Helicocarpus</taxon>
    </lineage>
</organism>
<evidence type="ECO:0000313" key="1">
    <source>
        <dbReference type="EMBL" id="PGH12244.1"/>
    </source>
</evidence>
<dbReference type="AlphaFoldDB" id="A0A2B7XKH0"/>
<dbReference type="OrthoDB" id="5979581at2759"/>
<evidence type="ECO:0000313" key="2">
    <source>
        <dbReference type="Proteomes" id="UP000223968"/>
    </source>
</evidence>
<sequence length="90" mass="10118">MAKIVAFLGPPPAEFVGRSGFSKNCFDETGKWAPNEPVGIPGGCTLEDAEVYLTEKERELFLQFIRSMLKWLPEERKTAAESLQDPWLSN</sequence>
<comment type="caution">
    <text evidence="1">The sequence shown here is derived from an EMBL/GenBank/DDBJ whole genome shotgun (WGS) entry which is preliminary data.</text>
</comment>
<dbReference type="STRING" id="1447875.A0A2B7XKH0"/>
<dbReference type="SUPFAM" id="SSF56112">
    <property type="entry name" value="Protein kinase-like (PK-like)"/>
    <property type="match status" value="1"/>
</dbReference>
<proteinExistence type="predicted"/>